<gene>
    <name evidence="1" type="ORF">HPB49_016779</name>
</gene>
<protein>
    <submittedName>
        <fullName evidence="1">Uncharacterized protein</fullName>
    </submittedName>
</protein>
<proteinExistence type="predicted"/>
<evidence type="ECO:0000313" key="2">
    <source>
        <dbReference type="Proteomes" id="UP000821865"/>
    </source>
</evidence>
<dbReference type="Proteomes" id="UP000821865">
    <property type="component" value="Chromosome 3"/>
</dbReference>
<comment type="caution">
    <text evidence="1">The sequence shown here is derived from an EMBL/GenBank/DDBJ whole genome shotgun (WGS) entry which is preliminary data.</text>
</comment>
<organism evidence="1 2">
    <name type="scientific">Dermacentor silvarum</name>
    <name type="common">Tick</name>
    <dbReference type="NCBI Taxonomy" id="543639"/>
    <lineage>
        <taxon>Eukaryota</taxon>
        <taxon>Metazoa</taxon>
        <taxon>Ecdysozoa</taxon>
        <taxon>Arthropoda</taxon>
        <taxon>Chelicerata</taxon>
        <taxon>Arachnida</taxon>
        <taxon>Acari</taxon>
        <taxon>Parasitiformes</taxon>
        <taxon>Ixodida</taxon>
        <taxon>Ixodoidea</taxon>
        <taxon>Ixodidae</taxon>
        <taxon>Rhipicephalinae</taxon>
        <taxon>Dermacentor</taxon>
    </lineage>
</organism>
<name>A0ACB8D6K8_DERSI</name>
<evidence type="ECO:0000313" key="1">
    <source>
        <dbReference type="EMBL" id="KAH7960079.1"/>
    </source>
</evidence>
<keyword evidence="2" id="KW-1185">Reference proteome</keyword>
<dbReference type="EMBL" id="CM023472">
    <property type="protein sequence ID" value="KAH7960079.1"/>
    <property type="molecule type" value="Genomic_DNA"/>
</dbReference>
<accession>A0ACB8D6K8</accession>
<reference evidence="1" key="1">
    <citation type="submission" date="2020-05" db="EMBL/GenBank/DDBJ databases">
        <title>Large-scale comparative analyses of tick genomes elucidate their genetic diversity and vector capacities.</title>
        <authorList>
            <person name="Jia N."/>
            <person name="Wang J."/>
            <person name="Shi W."/>
            <person name="Du L."/>
            <person name="Sun Y."/>
            <person name="Zhan W."/>
            <person name="Jiang J."/>
            <person name="Wang Q."/>
            <person name="Zhang B."/>
            <person name="Ji P."/>
            <person name="Sakyi L.B."/>
            <person name="Cui X."/>
            <person name="Yuan T."/>
            <person name="Jiang B."/>
            <person name="Yang W."/>
            <person name="Lam T.T.-Y."/>
            <person name="Chang Q."/>
            <person name="Ding S."/>
            <person name="Wang X."/>
            <person name="Zhu J."/>
            <person name="Ruan X."/>
            <person name="Zhao L."/>
            <person name="Wei J."/>
            <person name="Que T."/>
            <person name="Du C."/>
            <person name="Cheng J."/>
            <person name="Dai P."/>
            <person name="Han X."/>
            <person name="Huang E."/>
            <person name="Gao Y."/>
            <person name="Liu J."/>
            <person name="Shao H."/>
            <person name="Ye R."/>
            <person name="Li L."/>
            <person name="Wei W."/>
            <person name="Wang X."/>
            <person name="Wang C."/>
            <person name="Yang T."/>
            <person name="Huo Q."/>
            <person name="Li W."/>
            <person name="Guo W."/>
            <person name="Chen H."/>
            <person name="Zhou L."/>
            <person name="Ni X."/>
            <person name="Tian J."/>
            <person name="Zhou Y."/>
            <person name="Sheng Y."/>
            <person name="Liu T."/>
            <person name="Pan Y."/>
            <person name="Xia L."/>
            <person name="Li J."/>
            <person name="Zhao F."/>
            <person name="Cao W."/>
        </authorList>
    </citation>
    <scope>NUCLEOTIDE SEQUENCE</scope>
    <source>
        <strain evidence="1">Dsil-2018</strain>
    </source>
</reference>
<sequence>MGAWRVCSVEAWFNQYLRGGKAIAMSMVHTALLRNLTESSKDVTPGFVPAALISSSESVVEGTLASFERVVSALSSASAITTAARALFLPLAAGLLVAAFALFPTAERVSRAKDIQMMTGMSGRTFWIANYIFDLQTYLILWALMGVLHAFYHAVTIETSMALVVAVLAFSVVALPIAYMVSLFASTQPGAFSLIALSFTIIGTALMWNGLIRSAERRHSGEDLVKHGTHEYVMALVPAFALPRALTKALELDAENQDCLNRRNTLLAGSSLLWHMCSRDPTYRFLGTGIYYCCHMELANHTDWKPLSPFGLHSSGILPELLFMLVEGVMLFVLLDRLDSGRFLWSPQPPAPAGQGAEATAADEQVREERKLVDAEVAKGKFTDVVMAARGLEKKYGMTEAVRSVSLALRTTECLGLLGLNGAGKTTTLEMLAALLRPTSGDAYISGLCMSENPRKWQSGVGYCPQSGGLLEQLTGSEFLRLMANLRGIPQADVELIVRSLLRVVGIDEAEAKQPCGSYSHGDKRKLSVAAAMVGLPRLVLLDEPVAGVDILARRSIFQGLQAIIKKGYSSVILSSNNMDVCEANCSRVGILVSGQLQCLGSVQRLLVRFGRGFTLQIKCVAKDASNATALEEAVATLFPGILLTDVHPGLFQFSMKEMLQWSVLFARVNQLHRHFQLEYVNVSSTGLEEVFIDFVRDTRRPALSPAGLSSPQAPPATAPATAKVNATSAPGAAAGPSLGGRAGAARGDVAATAQAKGAAPSTSYPTAKGGAGGAATKI</sequence>